<dbReference type="Proteomes" id="UP000288943">
    <property type="component" value="Chromosome"/>
</dbReference>
<protein>
    <submittedName>
        <fullName evidence="4">Tat pathway signal protein</fullName>
    </submittedName>
</protein>
<keyword evidence="6" id="KW-1185">Reference proteome</keyword>
<feature type="transmembrane region" description="Helical" evidence="2">
    <location>
        <begin position="361"/>
        <end position="384"/>
    </location>
</feature>
<dbReference type="OrthoDB" id="6017159at2"/>
<dbReference type="KEGG" id="pchi:PC41400_14090"/>
<feature type="transmembrane region" description="Helical" evidence="2">
    <location>
        <begin position="248"/>
        <end position="270"/>
    </location>
</feature>
<evidence type="ECO:0000313" key="4">
    <source>
        <dbReference type="EMBL" id="QAV18746.1"/>
    </source>
</evidence>
<sequence length="546" mass="59844">MNAWNITYQVALADFLERTRRFSFLVTLGLTILAAYLFVPPSDAGYVTLYFEEFRGIYNSAWVGGTTAVSTSLFLSFFGFFLVRNGIERDKRTRVGQIIEGSSLKKSHYLLGKALSNFLVLAVIAAVVIPVAICMQWVRGEDYTLHLGAYLAPYLFVVIPALAVVSAMAVLFETRPVLRSPFGIVLYLLLFTGVTMSTLYSGMGNDVITKAMREKLLLTHADYEGTYGQGILFLESPLKLFVWDGISWTWDVVIKQAALLLVAVLICLLASRLFRGFKESPVVVQGPNAGTAAGQTVPARSRGGRAPAPEQAKKTPAEPAAAKSPALASAAGLTPVRVNNRFLPLVGAEFRLQFAAFPPGWYVVAVILGLLCLFLPFTTALRWIWPLAWIWPISLWSSMGNREYQYGTLSVLASSPGYVRRQIPAVWLSGFLAVLLTGSGMLIRFIVTGDVVHLIYAVAAAFFVPSFALALGIWTESKRPFELIYMLLWFLGPFNQLYYADFMGTAVPAGSANHLTSASLLIIGVLLAASVLLVLATYSKRKLKVK</sequence>
<organism evidence="4 5">
    <name type="scientific">Paenibacillus chitinolyticus</name>
    <dbReference type="NCBI Taxonomy" id="79263"/>
    <lineage>
        <taxon>Bacteria</taxon>
        <taxon>Bacillati</taxon>
        <taxon>Bacillota</taxon>
        <taxon>Bacilli</taxon>
        <taxon>Bacillales</taxon>
        <taxon>Paenibacillaceae</taxon>
        <taxon>Paenibacillus</taxon>
    </lineage>
</organism>
<dbReference type="EMBL" id="CP026520">
    <property type="protein sequence ID" value="QAV18746.1"/>
    <property type="molecule type" value="Genomic_DNA"/>
</dbReference>
<feature type="transmembrane region" description="Helical" evidence="2">
    <location>
        <begin position="481"/>
        <end position="498"/>
    </location>
</feature>
<accession>A0A410WW89</accession>
<gene>
    <name evidence="3" type="ORF">M5X16_23020</name>
    <name evidence="4" type="ORF">PC41400_14090</name>
</gene>
<feature type="transmembrane region" description="Helical" evidence="2">
    <location>
        <begin position="184"/>
        <end position="203"/>
    </location>
</feature>
<feature type="transmembrane region" description="Helical" evidence="2">
    <location>
        <begin position="426"/>
        <end position="447"/>
    </location>
</feature>
<reference evidence="4 5" key="1">
    <citation type="submission" date="2018-01" db="EMBL/GenBank/DDBJ databases">
        <title>The whole genome sequencing and assembly of Paenibacillus chitinolyticus KCCM 41400 strain.</title>
        <authorList>
            <person name="Kim J.-Y."/>
            <person name="Park M.-K."/>
            <person name="Lee Y.-J."/>
            <person name="Yi H."/>
            <person name="Bahn Y.-S."/>
            <person name="Kim J.F."/>
            <person name="Lee D.-W."/>
        </authorList>
    </citation>
    <scope>NUCLEOTIDE SEQUENCE [LARGE SCALE GENOMIC DNA]</scope>
    <source>
        <strain evidence="4 5">KCCM 41400</strain>
    </source>
</reference>
<dbReference type="RefSeq" id="WP_042227820.1">
    <property type="nucleotide sequence ID" value="NZ_CP026520.1"/>
</dbReference>
<proteinExistence type="predicted"/>
<keyword evidence="2" id="KW-1133">Transmembrane helix</keyword>
<keyword evidence="2" id="KW-0472">Membrane</keyword>
<dbReference type="GeneID" id="95375942"/>
<feature type="transmembrane region" description="Helical" evidence="2">
    <location>
        <begin position="22"/>
        <end position="39"/>
    </location>
</feature>
<feature type="transmembrane region" description="Helical" evidence="2">
    <location>
        <begin position="453"/>
        <end position="474"/>
    </location>
</feature>
<evidence type="ECO:0000313" key="5">
    <source>
        <dbReference type="Proteomes" id="UP000288943"/>
    </source>
</evidence>
<dbReference type="Proteomes" id="UP001527202">
    <property type="component" value="Unassembled WGS sequence"/>
</dbReference>
<feature type="region of interest" description="Disordered" evidence="1">
    <location>
        <begin position="290"/>
        <end position="322"/>
    </location>
</feature>
<feature type="transmembrane region" description="Helical" evidence="2">
    <location>
        <begin position="114"/>
        <end position="138"/>
    </location>
</feature>
<feature type="transmembrane region" description="Helical" evidence="2">
    <location>
        <begin position="518"/>
        <end position="538"/>
    </location>
</feature>
<keyword evidence="2" id="KW-0812">Transmembrane</keyword>
<feature type="transmembrane region" description="Helical" evidence="2">
    <location>
        <begin position="59"/>
        <end position="83"/>
    </location>
</feature>
<dbReference type="EMBL" id="JAMDMJ010000033">
    <property type="protein sequence ID" value="MCY9598629.1"/>
    <property type="molecule type" value="Genomic_DNA"/>
</dbReference>
<evidence type="ECO:0000313" key="3">
    <source>
        <dbReference type="EMBL" id="MCY9598629.1"/>
    </source>
</evidence>
<name>A0A410WW89_9BACL</name>
<evidence type="ECO:0000256" key="2">
    <source>
        <dbReference type="SAM" id="Phobius"/>
    </source>
</evidence>
<evidence type="ECO:0000313" key="6">
    <source>
        <dbReference type="Proteomes" id="UP001527202"/>
    </source>
</evidence>
<reference evidence="3 6" key="2">
    <citation type="submission" date="2022-05" db="EMBL/GenBank/DDBJ databases">
        <title>Genome Sequencing of Bee-Associated Microbes.</title>
        <authorList>
            <person name="Dunlap C."/>
        </authorList>
    </citation>
    <scope>NUCLEOTIDE SEQUENCE [LARGE SCALE GENOMIC DNA]</scope>
    <source>
        <strain evidence="3 6">NRRL B-23120</strain>
    </source>
</reference>
<dbReference type="AlphaFoldDB" id="A0A410WW89"/>
<evidence type="ECO:0000256" key="1">
    <source>
        <dbReference type="SAM" id="MobiDB-lite"/>
    </source>
</evidence>
<feature type="transmembrane region" description="Helical" evidence="2">
    <location>
        <begin position="150"/>
        <end position="172"/>
    </location>
</feature>